<organism evidence="2 3">
    <name type="scientific">Cecembia rubra</name>
    <dbReference type="NCBI Taxonomy" id="1485585"/>
    <lineage>
        <taxon>Bacteria</taxon>
        <taxon>Pseudomonadati</taxon>
        <taxon>Bacteroidota</taxon>
        <taxon>Cytophagia</taxon>
        <taxon>Cytophagales</taxon>
        <taxon>Cyclobacteriaceae</taxon>
        <taxon>Cecembia</taxon>
    </lineage>
</organism>
<dbReference type="Proteomes" id="UP000240708">
    <property type="component" value="Unassembled WGS sequence"/>
</dbReference>
<dbReference type="GO" id="GO:0016779">
    <property type="term" value="F:nucleotidyltransferase activity"/>
    <property type="evidence" value="ECO:0007669"/>
    <property type="project" value="InterPro"/>
</dbReference>
<dbReference type="InterPro" id="IPR001538">
    <property type="entry name" value="Man6P_isomerase-2_C"/>
</dbReference>
<reference evidence="2 3" key="1">
    <citation type="submission" date="2018-03" db="EMBL/GenBank/DDBJ databases">
        <title>Genomic Encyclopedia of Archaeal and Bacterial Type Strains, Phase II (KMG-II): from individual species to whole genera.</title>
        <authorList>
            <person name="Goeker M."/>
        </authorList>
    </citation>
    <scope>NUCLEOTIDE SEQUENCE [LARGE SCALE GENOMIC DNA]</scope>
    <source>
        <strain evidence="2 3">DSM 28057</strain>
    </source>
</reference>
<accession>A0A2P8E458</accession>
<dbReference type="InterPro" id="IPR011051">
    <property type="entry name" value="RmlC_Cupin_sf"/>
</dbReference>
<evidence type="ECO:0000313" key="3">
    <source>
        <dbReference type="Proteomes" id="UP000240708"/>
    </source>
</evidence>
<evidence type="ECO:0000259" key="1">
    <source>
        <dbReference type="Pfam" id="PF01050"/>
    </source>
</evidence>
<keyword evidence="3" id="KW-1185">Reference proteome</keyword>
<dbReference type="SUPFAM" id="SSF51182">
    <property type="entry name" value="RmlC-like cupins"/>
    <property type="match status" value="1"/>
</dbReference>
<proteinExistence type="predicted"/>
<feature type="domain" description="Mannose-6-phosphate isomerase type II C-terminal" evidence="1">
    <location>
        <begin position="49"/>
        <end position="160"/>
    </location>
</feature>
<evidence type="ECO:0000313" key="2">
    <source>
        <dbReference type="EMBL" id="PSL04262.1"/>
    </source>
</evidence>
<dbReference type="GO" id="GO:0016853">
    <property type="term" value="F:isomerase activity"/>
    <property type="evidence" value="ECO:0007669"/>
    <property type="project" value="UniProtKB-KW"/>
</dbReference>
<gene>
    <name evidence="2" type="ORF">CLV48_1051</name>
</gene>
<dbReference type="Gene3D" id="2.60.120.10">
    <property type="entry name" value="Jelly Rolls"/>
    <property type="match status" value="1"/>
</dbReference>
<comment type="caution">
    <text evidence="2">The sequence shown here is derived from an EMBL/GenBank/DDBJ whole genome shotgun (WGS) entry which is preliminary data.</text>
</comment>
<dbReference type="Pfam" id="PF01050">
    <property type="entry name" value="MannoseP_isomer"/>
    <property type="match status" value="1"/>
</dbReference>
<dbReference type="InterPro" id="IPR014710">
    <property type="entry name" value="RmlC-like_jellyroll"/>
</dbReference>
<dbReference type="OrthoDB" id="9806359at2"/>
<keyword evidence="2" id="KW-0413">Isomerase</keyword>
<name>A0A2P8E458_9BACT</name>
<sequence>MKSKNEIFEAAERLMKEKGFTIIKEDRERPWGGFLVIDESQAQYFAIEFFPEEDFQKLKLSEKLSPKILLVAPGKRLSWQYHFRRAEIWRCINGKVAVATSLTDVEQEKHILCAGEKIKLQQGERHRLIGLEDWGMIAEIWQHTDDNHPSDEEDIVRLQDDFGR</sequence>
<protein>
    <submittedName>
        <fullName evidence="2">Mannose-6-phosphate isomerase type 2</fullName>
    </submittedName>
</protein>
<dbReference type="EMBL" id="PYGF01000005">
    <property type="protein sequence ID" value="PSL04262.1"/>
    <property type="molecule type" value="Genomic_DNA"/>
</dbReference>
<dbReference type="GO" id="GO:0005976">
    <property type="term" value="P:polysaccharide metabolic process"/>
    <property type="evidence" value="ECO:0007669"/>
    <property type="project" value="InterPro"/>
</dbReference>
<dbReference type="AlphaFoldDB" id="A0A2P8E458"/>
<dbReference type="RefSeq" id="WP_106567178.1">
    <property type="nucleotide sequence ID" value="NZ_PYGF01000005.1"/>
</dbReference>